<evidence type="ECO:0000313" key="3">
    <source>
        <dbReference type="Proteomes" id="UP000198853"/>
    </source>
</evidence>
<dbReference type="PANTHER" id="PTHR37305">
    <property type="entry name" value="INTEGRAL MEMBRANE PROTEIN-RELATED"/>
    <property type="match status" value="1"/>
</dbReference>
<evidence type="ECO:0000313" key="2">
    <source>
        <dbReference type="EMBL" id="SDI97740.1"/>
    </source>
</evidence>
<keyword evidence="3" id="KW-1185">Reference proteome</keyword>
<evidence type="ECO:0000256" key="1">
    <source>
        <dbReference type="SAM" id="Phobius"/>
    </source>
</evidence>
<protein>
    <submittedName>
        <fullName evidence="2">ABC-2 type transport system permease protein</fullName>
    </submittedName>
</protein>
<name>A0A1G8Q0W9_9BACI</name>
<feature type="transmembrane region" description="Helical" evidence="1">
    <location>
        <begin position="15"/>
        <end position="34"/>
    </location>
</feature>
<feature type="transmembrane region" description="Helical" evidence="1">
    <location>
        <begin position="235"/>
        <end position="258"/>
    </location>
</feature>
<dbReference type="OrthoDB" id="66636at2"/>
<sequence length="265" mass="29086">MSFTLFKADVKANRFIWLLITIIYSFYAVIIVSMFDPENADTMAEMMEMMPQELLDAGGITFGSTLLTHISGFLYSMLLYLFPLIITVIVNHQLIASHVDKGSMAYLLSTSNSRTKIAVTQAMFSILSITLVFTVITIVQIIVSVSMFPGELEVGQFILLNVYAMLLYYAISGICFFASCTSNEARYSLGLGAGLPIAFIVLEMLGNTGENVSWLGNLSIFALFDPDRLFAGDTFAYIGMTVLGSIAVVLYAGGIALFKKRDLPL</sequence>
<keyword evidence="1" id="KW-0472">Membrane</keyword>
<accession>A0A1G8Q0W9</accession>
<feature type="transmembrane region" description="Helical" evidence="1">
    <location>
        <begin position="187"/>
        <end position="205"/>
    </location>
</feature>
<dbReference type="PANTHER" id="PTHR37305:SF2">
    <property type="entry name" value="BACITRACIN TRANSPORT PERMEASE PROTEIN BCRB"/>
    <property type="match status" value="1"/>
</dbReference>
<keyword evidence="1" id="KW-0812">Transmembrane</keyword>
<feature type="transmembrane region" description="Helical" evidence="1">
    <location>
        <begin position="117"/>
        <end position="145"/>
    </location>
</feature>
<gene>
    <name evidence="2" type="ORF">SAMN04488123_11022</name>
</gene>
<feature type="transmembrane region" description="Helical" evidence="1">
    <location>
        <begin position="77"/>
        <end position="96"/>
    </location>
</feature>
<keyword evidence="1" id="KW-1133">Transmembrane helix</keyword>
<reference evidence="2 3" key="1">
    <citation type="submission" date="2016-10" db="EMBL/GenBank/DDBJ databases">
        <authorList>
            <person name="de Groot N.N."/>
        </authorList>
    </citation>
    <scope>NUCLEOTIDE SEQUENCE [LARGE SCALE GENOMIC DNA]</scope>
    <source>
        <strain evidence="2 3">DSM 21771</strain>
    </source>
</reference>
<dbReference type="EMBL" id="FNEN01000010">
    <property type="protein sequence ID" value="SDI97740.1"/>
    <property type="molecule type" value="Genomic_DNA"/>
</dbReference>
<proteinExistence type="predicted"/>
<dbReference type="AlphaFoldDB" id="A0A1G8Q0W9"/>
<organism evidence="2 3">
    <name type="scientific">Natribacillus halophilus</name>
    <dbReference type="NCBI Taxonomy" id="549003"/>
    <lineage>
        <taxon>Bacteria</taxon>
        <taxon>Bacillati</taxon>
        <taxon>Bacillota</taxon>
        <taxon>Bacilli</taxon>
        <taxon>Bacillales</taxon>
        <taxon>Bacillaceae</taxon>
        <taxon>Natribacillus</taxon>
    </lineage>
</organism>
<feature type="transmembrane region" description="Helical" evidence="1">
    <location>
        <begin position="157"/>
        <end position="180"/>
    </location>
</feature>
<dbReference type="Proteomes" id="UP000198853">
    <property type="component" value="Unassembled WGS sequence"/>
</dbReference>
<dbReference type="RefSeq" id="WP_090398952.1">
    <property type="nucleotide sequence ID" value="NZ_FNEN01000010.1"/>
</dbReference>